<dbReference type="Proteomes" id="UP000759103">
    <property type="component" value="Unassembled WGS sequence"/>
</dbReference>
<evidence type="ECO:0000313" key="2">
    <source>
        <dbReference type="EMBL" id="MBW6531528.1"/>
    </source>
</evidence>
<dbReference type="Pfam" id="PF13469">
    <property type="entry name" value="Sulfotransfer_3"/>
    <property type="match status" value="1"/>
</dbReference>
<dbReference type="PANTHER" id="PTHR36451">
    <property type="entry name" value="PAPS-DEPENDENT SULFOTRANSFERASE STF3"/>
    <property type="match status" value="1"/>
</dbReference>
<dbReference type="InterPro" id="IPR052736">
    <property type="entry name" value="Stf3_sulfotransferase"/>
</dbReference>
<dbReference type="InterPro" id="IPR027417">
    <property type="entry name" value="P-loop_NTPase"/>
</dbReference>
<dbReference type="Gene3D" id="3.40.50.300">
    <property type="entry name" value="P-loop containing nucleotide triphosphate hydrolases"/>
    <property type="match status" value="1"/>
</dbReference>
<feature type="region of interest" description="Disordered" evidence="1">
    <location>
        <begin position="53"/>
        <end position="75"/>
    </location>
</feature>
<dbReference type="SUPFAM" id="SSF52540">
    <property type="entry name" value="P-loop containing nucleoside triphosphate hydrolases"/>
    <property type="match status" value="1"/>
</dbReference>
<organism evidence="2 3">
    <name type="scientific">Sphingomonas citri</name>
    <dbReference type="NCBI Taxonomy" id="2862499"/>
    <lineage>
        <taxon>Bacteria</taxon>
        <taxon>Pseudomonadati</taxon>
        <taxon>Pseudomonadota</taxon>
        <taxon>Alphaproteobacteria</taxon>
        <taxon>Sphingomonadales</taxon>
        <taxon>Sphingomonadaceae</taxon>
        <taxon>Sphingomonas</taxon>
    </lineage>
</organism>
<dbReference type="PANTHER" id="PTHR36451:SF1">
    <property type="entry name" value="OMEGA-HYDROXY-BETA-DIHYDROMENAQUINONE-9 SULFOTRANSFERASE STF3"/>
    <property type="match status" value="1"/>
</dbReference>
<protein>
    <submittedName>
        <fullName evidence="2">Sulfotransferase</fullName>
    </submittedName>
</protein>
<dbReference type="RefSeq" id="WP_219748935.1">
    <property type="nucleotide sequence ID" value="NZ_JAHXZN010000004.1"/>
</dbReference>
<proteinExistence type="predicted"/>
<sequence>MSCFPSICPGEQTSGPACGSAERNAAASRAVPPRGVLVNYCYLSRAYGTRRDAARSRSMLPPAVPPPSLHRGPPSTRIRVADAALRRLWAAGWAETPSLDPAVLITKAARRAKVAPDEDRVGWRRRLALLCDDLEGPAQLSGLGRTIAHGQLVGALATRFRAHALWRRHPEIAAQPIAAPVIVVGQMRSGSTRVQRLLACDPRLTYTRFYEGWHPVGAGTARLDSRRLKGRVGLACAHALNPDFAAIHPTSLDAADEEIGLHNVSIFGAAFEAQWRVPGFTAAVEQDDAAPVYAEFRQLLQTIRWQRRERCARPWILKVPQFAQDLPSLLGAFPDARLIHLHRDAEAVVASSASLVCNQMRLQSHHVDPAWIGAEWRRKVLLRATRTAAARARADVPQLDLAYDDVDADWLGEMRRVYQLLGLPLTAGVSAAMHAYVAATAPGRRAPHRYDPVAYGLAPTPTLPTGAAVAA</sequence>
<evidence type="ECO:0000256" key="1">
    <source>
        <dbReference type="SAM" id="MobiDB-lite"/>
    </source>
</evidence>
<name>A0ABS7BPI8_9SPHN</name>
<comment type="caution">
    <text evidence="2">The sequence shown here is derived from an EMBL/GenBank/DDBJ whole genome shotgun (WGS) entry which is preliminary data.</text>
</comment>
<evidence type="ECO:0000313" key="3">
    <source>
        <dbReference type="Proteomes" id="UP000759103"/>
    </source>
</evidence>
<gene>
    <name evidence="2" type="ORF">KZ820_12360</name>
</gene>
<accession>A0ABS7BPI8</accession>
<dbReference type="EMBL" id="JAHXZN010000004">
    <property type="protein sequence ID" value="MBW6531528.1"/>
    <property type="molecule type" value="Genomic_DNA"/>
</dbReference>
<reference evidence="2 3" key="1">
    <citation type="submission" date="2021-07" db="EMBL/GenBank/DDBJ databases">
        <title>Sphingomonas sp.</title>
        <authorList>
            <person name="Feng G."/>
            <person name="Li J."/>
            <person name="Pan M."/>
        </authorList>
    </citation>
    <scope>NUCLEOTIDE SEQUENCE [LARGE SCALE GENOMIC DNA]</scope>
    <source>
        <strain evidence="2 3">RRHST34</strain>
    </source>
</reference>
<keyword evidence="3" id="KW-1185">Reference proteome</keyword>